<keyword evidence="9 10" id="KW-0407">Ion channel</keyword>
<evidence type="ECO:0000256" key="10">
    <source>
        <dbReference type="HAMAP-Rule" id="MF_00115"/>
    </source>
</evidence>
<feature type="transmembrane region" description="Helical" evidence="10">
    <location>
        <begin position="12"/>
        <end position="31"/>
    </location>
</feature>
<keyword evidence="5 10" id="KW-0812">Transmembrane</keyword>
<dbReference type="EMBL" id="SNYA01000010">
    <property type="protein sequence ID" value="TDP89296.1"/>
    <property type="molecule type" value="Genomic_DNA"/>
</dbReference>
<feature type="region of interest" description="Disordered" evidence="11">
    <location>
        <begin position="138"/>
        <end position="162"/>
    </location>
</feature>
<dbReference type="RefSeq" id="WP_132205138.1">
    <property type="nucleotide sequence ID" value="NZ_CP080492.1"/>
</dbReference>
<name>A0A4R6RTG3_9MICO</name>
<dbReference type="GO" id="GO:0008381">
    <property type="term" value="F:mechanosensitive monoatomic ion channel activity"/>
    <property type="evidence" value="ECO:0007669"/>
    <property type="project" value="UniProtKB-UniRule"/>
</dbReference>
<comment type="subunit">
    <text evidence="10">Homopentamer.</text>
</comment>
<dbReference type="Gene3D" id="1.10.1200.120">
    <property type="entry name" value="Large-conductance mechanosensitive channel, MscL, domain 1"/>
    <property type="match status" value="1"/>
</dbReference>
<evidence type="ECO:0000256" key="4">
    <source>
        <dbReference type="ARBA" id="ARBA00022475"/>
    </source>
</evidence>
<comment type="function">
    <text evidence="10">Channel that opens in response to stretch forces in the membrane lipid bilayer. May participate in the regulation of osmotic pressure changes within the cell.</text>
</comment>
<dbReference type="HAMAP" id="MF_00115">
    <property type="entry name" value="MscL"/>
    <property type="match status" value="1"/>
</dbReference>
<keyword evidence="7 10" id="KW-0406">Ion transport</keyword>
<dbReference type="NCBIfam" id="TIGR00220">
    <property type="entry name" value="mscL"/>
    <property type="match status" value="1"/>
</dbReference>
<dbReference type="PANTHER" id="PTHR30266:SF2">
    <property type="entry name" value="LARGE-CONDUCTANCE MECHANOSENSITIVE CHANNEL"/>
    <property type="match status" value="1"/>
</dbReference>
<reference evidence="12 13" key="1">
    <citation type="submission" date="2019-03" db="EMBL/GenBank/DDBJ databases">
        <title>Genomic analyses of the natural microbiome of Caenorhabditis elegans.</title>
        <authorList>
            <person name="Samuel B."/>
        </authorList>
    </citation>
    <scope>NUCLEOTIDE SEQUENCE [LARGE SCALE GENOMIC DNA]</scope>
    <source>
        <strain evidence="12 13">JUb18</strain>
    </source>
</reference>
<evidence type="ECO:0000256" key="2">
    <source>
        <dbReference type="ARBA" id="ARBA00007254"/>
    </source>
</evidence>
<dbReference type="SUPFAM" id="SSF81330">
    <property type="entry name" value="Gated mechanosensitive channel"/>
    <property type="match status" value="1"/>
</dbReference>
<dbReference type="InterPro" id="IPR037673">
    <property type="entry name" value="MSC/AndL"/>
</dbReference>
<sequence length="162" mass="16975">MFKGFKEFLLRGNVVDLAVAVVIGAAFNAVVQKVVDSLINPIIGMVFKADSLDKALMVGLPNGGAIEFGALIGAVINFLIVAAVVYFVFVLPMNKLREASTKIAGEAEREPEVETEQELLSEIRDLLRAQAQAAPAAAALPAPAAATPDATPGTETPGAHRH</sequence>
<dbReference type="Pfam" id="PF01741">
    <property type="entry name" value="MscL"/>
    <property type="match status" value="1"/>
</dbReference>
<keyword evidence="3 10" id="KW-0813">Transport</keyword>
<evidence type="ECO:0000256" key="7">
    <source>
        <dbReference type="ARBA" id="ARBA00023065"/>
    </source>
</evidence>
<accession>A0A4R6RTG3</accession>
<protein>
    <recommendedName>
        <fullName evidence="10">Large-conductance mechanosensitive channel</fullName>
    </recommendedName>
</protein>
<evidence type="ECO:0000256" key="11">
    <source>
        <dbReference type="SAM" id="MobiDB-lite"/>
    </source>
</evidence>
<dbReference type="InterPro" id="IPR001185">
    <property type="entry name" value="MS_channel"/>
</dbReference>
<evidence type="ECO:0000313" key="13">
    <source>
        <dbReference type="Proteomes" id="UP000295601"/>
    </source>
</evidence>
<evidence type="ECO:0000256" key="9">
    <source>
        <dbReference type="ARBA" id="ARBA00023303"/>
    </source>
</evidence>
<evidence type="ECO:0000256" key="1">
    <source>
        <dbReference type="ARBA" id="ARBA00004651"/>
    </source>
</evidence>
<evidence type="ECO:0000256" key="6">
    <source>
        <dbReference type="ARBA" id="ARBA00022989"/>
    </source>
</evidence>
<dbReference type="Proteomes" id="UP000295601">
    <property type="component" value="Unassembled WGS sequence"/>
</dbReference>
<keyword evidence="4 10" id="KW-1003">Cell membrane</keyword>
<gene>
    <name evidence="10" type="primary">mscL</name>
    <name evidence="12" type="ORF">EDF62_3379</name>
</gene>
<dbReference type="InterPro" id="IPR019823">
    <property type="entry name" value="Mechanosensitive_channel_CS"/>
</dbReference>
<comment type="similarity">
    <text evidence="2 10">Belongs to the MscL family.</text>
</comment>
<keyword evidence="6 10" id="KW-1133">Transmembrane helix</keyword>
<feature type="transmembrane region" description="Helical" evidence="10">
    <location>
        <begin position="68"/>
        <end position="91"/>
    </location>
</feature>
<comment type="caution">
    <text evidence="12">The sequence shown here is derived from an EMBL/GenBank/DDBJ whole genome shotgun (WGS) entry which is preliminary data.</text>
</comment>
<proteinExistence type="inferred from homology"/>
<keyword evidence="13" id="KW-1185">Reference proteome</keyword>
<dbReference type="AlphaFoldDB" id="A0A4R6RTG3"/>
<dbReference type="InterPro" id="IPR036019">
    <property type="entry name" value="MscL_channel"/>
</dbReference>
<evidence type="ECO:0000313" key="12">
    <source>
        <dbReference type="EMBL" id="TDP89296.1"/>
    </source>
</evidence>
<evidence type="ECO:0000256" key="3">
    <source>
        <dbReference type="ARBA" id="ARBA00022448"/>
    </source>
</evidence>
<keyword evidence="8 10" id="KW-0472">Membrane</keyword>
<evidence type="ECO:0000256" key="5">
    <source>
        <dbReference type="ARBA" id="ARBA00022692"/>
    </source>
</evidence>
<comment type="subcellular location">
    <subcellularLocation>
        <location evidence="1 10">Cell membrane</location>
        <topology evidence="1 10">Multi-pass membrane protein</topology>
    </subcellularLocation>
</comment>
<evidence type="ECO:0000256" key="8">
    <source>
        <dbReference type="ARBA" id="ARBA00023136"/>
    </source>
</evidence>
<dbReference type="PANTHER" id="PTHR30266">
    <property type="entry name" value="MECHANOSENSITIVE CHANNEL MSCL"/>
    <property type="match status" value="1"/>
</dbReference>
<dbReference type="PRINTS" id="PR01264">
    <property type="entry name" value="MECHCHANNEL"/>
</dbReference>
<dbReference type="OrthoDB" id="9810350at2"/>
<dbReference type="GO" id="GO:0005886">
    <property type="term" value="C:plasma membrane"/>
    <property type="evidence" value="ECO:0007669"/>
    <property type="project" value="UniProtKB-SubCell"/>
</dbReference>
<dbReference type="PROSITE" id="PS01327">
    <property type="entry name" value="MSCL"/>
    <property type="match status" value="1"/>
</dbReference>
<organism evidence="12 13">
    <name type="scientific">Leucobacter luti</name>
    <dbReference type="NCBI Taxonomy" id="340320"/>
    <lineage>
        <taxon>Bacteria</taxon>
        <taxon>Bacillati</taxon>
        <taxon>Actinomycetota</taxon>
        <taxon>Actinomycetes</taxon>
        <taxon>Micrococcales</taxon>
        <taxon>Microbacteriaceae</taxon>
        <taxon>Leucobacter</taxon>
    </lineage>
</organism>